<evidence type="ECO:0000256" key="2">
    <source>
        <dbReference type="ARBA" id="ARBA00008072"/>
    </source>
</evidence>
<evidence type="ECO:0000259" key="8">
    <source>
        <dbReference type="Pfam" id="PF08240"/>
    </source>
</evidence>
<keyword evidence="10" id="KW-1185">Reference proteome</keyword>
<dbReference type="Pfam" id="PF00107">
    <property type="entry name" value="ADH_zinc_N"/>
    <property type="match status" value="1"/>
</dbReference>
<protein>
    <submittedName>
        <fullName evidence="9">Uncharacterized protein</fullName>
    </submittedName>
</protein>
<feature type="domain" description="Alcohol dehydrogenase-like C-terminal" evidence="7">
    <location>
        <begin position="165"/>
        <end position="230"/>
    </location>
</feature>
<dbReference type="Gene3D" id="3.90.180.10">
    <property type="entry name" value="Medium-chain alcohol dehydrogenases, catalytic domain"/>
    <property type="match status" value="1"/>
</dbReference>
<keyword evidence="5" id="KW-0560">Oxidoreductase</keyword>
<proteinExistence type="inferred from homology"/>
<dbReference type="InterPro" id="IPR013154">
    <property type="entry name" value="ADH-like_N"/>
</dbReference>
<dbReference type="PANTHER" id="PTHR42940:SF7">
    <property type="entry name" value="ALCOHOL DEHYDROGENASE-LIKE N-TERMINAL DOMAIN-CONTAINING PROTEIN"/>
    <property type="match status" value="1"/>
</dbReference>
<evidence type="ECO:0000256" key="3">
    <source>
        <dbReference type="ARBA" id="ARBA00022723"/>
    </source>
</evidence>
<reference evidence="9" key="1">
    <citation type="journal article" date="2023" name="IMA Fungus">
        <title>Comparative genomic study of the Penicillium genus elucidates a diverse pangenome and 15 lateral gene transfer events.</title>
        <authorList>
            <person name="Petersen C."/>
            <person name="Sorensen T."/>
            <person name="Nielsen M.R."/>
            <person name="Sondergaard T.E."/>
            <person name="Sorensen J.L."/>
            <person name="Fitzpatrick D.A."/>
            <person name="Frisvad J.C."/>
            <person name="Nielsen K.L."/>
        </authorList>
    </citation>
    <scope>NUCLEOTIDE SEQUENCE</scope>
    <source>
        <strain evidence="9">IBT 17514</strain>
    </source>
</reference>
<dbReference type="InterPro" id="IPR002328">
    <property type="entry name" value="ADH_Zn_CS"/>
</dbReference>
<evidence type="ECO:0000256" key="5">
    <source>
        <dbReference type="ARBA" id="ARBA00023002"/>
    </source>
</evidence>
<evidence type="ECO:0000256" key="1">
    <source>
        <dbReference type="ARBA" id="ARBA00001947"/>
    </source>
</evidence>
<dbReference type="GO" id="GO:0004022">
    <property type="term" value="F:alcohol dehydrogenase (NAD+) activity"/>
    <property type="evidence" value="ECO:0007669"/>
    <property type="project" value="TreeGrafter"/>
</dbReference>
<dbReference type="SUPFAM" id="SSF50129">
    <property type="entry name" value="GroES-like"/>
    <property type="match status" value="1"/>
</dbReference>
<evidence type="ECO:0000256" key="4">
    <source>
        <dbReference type="ARBA" id="ARBA00022833"/>
    </source>
</evidence>
<dbReference type="PROSITE" id="PS00059">
    <property type="entry name" value="ADH_ZINC"/>
    <property type="match status" value="1"/>
</dbReference>
<comment type="cofactor">
    <cofactor evidence="1 6">
        <name>Zn(2+)</name>
        <dbReference type="ChEBI" id="CHEBI:29105"/>
    </cofactor>
</comment>
<dbReference type="InterPro" id="IPR036291">
    <property type="entry name" value="NAD(P)-bd_dom_sf"/>
</dbReference>
<dbReference type="SUPFAM" id="SSF51735">
    <property type="entry name" value="NAD(P)-binding Rossmann-fold domains"/>
    <property type="match status" value="1"/>
</dbReference>
<dbReference type="Gene3D" id="3.40.50.720">
    <property type="entry name" value="NAD(P)-binding Rossmann-like Domain"/>
    <property type="match status" value="1"/>
</dbReference>
<dbReference type="AlphaFoldDB" id="A0AAD6HYI8"/>
<evidence type="ECO:0000313" key="10">
    <source>
        <dbReference type="Proteomes" id="UP001215712"/>
    </source>
</evidence>
<dbReference type="Pfam" id="PF08240">
    <property type="entry name" value="ADH_N"/>
    <property type="match status" value="1"/>
</dbReference>
<keyword evidence="3 6" id="KW-0479">Metal-binding</keyword>
<gene>
    <name evidence="9" type="ORF">N7493_000976</name>
</gene>
<dbReference type="EMBL" id="JAQJAN010000001">
    <property type="protein sequence ID" value="KAJ5741104.1"/>
    <property type="molecule type" value="Genomic_DNA"/>
</dbReference>
<dbReference type="InterPro" id="IPR013149">
    <property type="entry name" value="ADH-like_C"/>
</dbReference>
<accession>A0AAD6HYI8</accession>
<dbReference type="InterPro" id="IPR011032">
    <property type="entry name" value="GroES-like_sf"/>
</dbReference>
<dbReference type="GO" id="GO:0008270">
    <property type="term" value="F:zinc ion binding"/>
    <property type="evidence" value="ECO:0007669"/>
    <property type="project" value="InterPro"/>
</dbReference>
<reference evidence="9" key="2">
    <citation type="submission" date="2023-01" db="EMBL/GenBank/DDBJ databases">
        <authorList>
            <person name="Petersen C."/>
        </authorList>
    </citation>
    <scope>NUCLEOTIDE SEQUENCE</scope>
    <source>
        <strain evidence="9">IBT 17514</strain>
    </source>
</reference>
<evidence type="ECO:0000313" key="9">
    <source>
        <dbReference type="EMBL" id="KAJ5741104.1"/>
    </source>
</evidence>
<evidence type="ECO:0000256" key="6">
    <source>
        <dbReference type="RuleBase" id="RU361277"/>
    </source>
</evidence>
<comment type="similarity">
    <text evidence="2 6">Belongs to the zinc-containing alcohol dehydrogenase family.</text>
</comment>
<dbReference type="GO" id="GO:0005737">
    <property type="term" value="C:cytoplasm"/>
    <property type="evidence" value="ECO:0007669"/>
    <property type="project" value="TreeGrafter"/>
</dbReference>
<comment type="caution">
    <text evidence="9">The sequence shown here is derived from an EMBL/GenBank/DDBJ whole genome shotgun (WGS) entry which is preliminary data.</text>
</comment>
<sequence>MSNYNILPATKFFVKILACGLCYTDIHTVSGHIEDICPRVPGHEFVGHIITLGVDVENFQLNDLVAGAFHAGHDSICRQCLRKKVQHCDEREINSVSCDGGLAEYALLRAEAAVRLPPGINTAEVAPFLCAGLTVFNGIHKQQLEPGALIAVQGLGDLEQDLEQLAVQYAQKMGYEVAVLSSSSDKEPFAKALGADHSINSKLSDIPNELGRLGGADLIIETAPGPGEFQRILTYH</sequence>
<dbReference type="Proteomes" id="UP001215712">
    <property type="component" value="Unassembled WGS sequence"/>
</dbReference>
<keyword evidence="4 6" id="KW-0862">Zinc</keyword>
<organism evidence="9 10">
    <name type="scientific">Penicillium malachiteum</name>
    <dbReference type="NCBI Taxonomy" id="1324776"/>
    <lineage>
        <taxon>Eukaryota</taxon>
        <taxon>Fungi</taxon>
        <taxon>Dikarya</taxon>
        <taxon>Ascomycota</taxon>
        <taxon>Pezizomycotina</taxon>
        <taxon>Eurotiomycetes</taxon>
        <taxon>Eurotiomycetidae</taxon>
        <taxon>Eurotiales</taxon>
        <taxon>Aspergillaceae</taxon>
        <taxon>Penicillium</taxon>
    </lineage>
</organism>
<feature type="domain" description="Alcohol dehydrogenase-like N-terminal" evidence="8">
    <location>
        <begin position="11"/>
        <end position="117"/>
    </location>
</feature>
<dbReference type="PANTHER" id="PTHR42940">
    <property type="entry name" value="ALCOHOL DEHYDROGENASE 1-RELATED"/>
    <property type="match status" value="1"/>
</dbReference>
<name>A0AAD6HYI8_9EURO</name>
<evidence type="ECO:0000259" key="7">
    <source>
        <dbReference type="Pfam" id="PF00107"/>
    </source>
</evidence>